<dbReference type="PANTHER" id="PTHR45849">
    <property type="entry name" value="FACT COMPLEX SUBUNIT SSRP1"/>
    <property type="match status" value="1"/>
</dbReference>
<dbReference type="InterPro" id="IPR011993">
    <property type="entry name" value="PH-like_dom_sf"/>
</dbReference>
<dbReference type="AlphaFoldDB" id="A0A5M8PN77"/>
<feature type="compositionally biased region" description="Acidic residues" evidence="4">
    <location>
        <begin position="249"/>
        <end position="266"/>
    </location>
</feature>
<proteinExistence type="inferred from homology"/>
<gene>
    <name evidence="6" type="ORF">FRX48_05854</name>
</gene>
<dbReference type="SUPFAM" id="SSF50729">
    <property type="entry name" value="PH domain-like"/>
    <property type="match status" value="1"/>
</dbReference>
<evidence type="ECO:0000256" key="4">
    <source>
        <dbReference type="SAM" id="MobiDB-lite"/>
    </source>
</evidence>
<feature type="compositionally biased region" description="Acidic residues" evidence="4">
    <location>
        <begin position="198"/>
        <end position="237"/>
    </location>
</feature>
<comment type="subunit">
    <text evidence="3">Interacts with histones H3 and H4.</text>
</comment>
<evidence type="ECO:0000313" key="7">
    <source>
        <dbReference type="Proteomes" id="UP000324767"/>
    </source>
</evidence>
<dbReference type="InterPro" id="IPR013719">
    <property type="entry name" value="RTT106/SPT16-like_middle_dom"/>
</dbReference>
<comment type="similarity">
    <text evidence="1">Belongs to the RTT106 family.</text>
</comment>
<dbReference type="OrthoDB" id="75754at2759"/>
<accession>A0A5M8PN77</accession>
<feature type="region of interest" description="Disordered" evidence="4">
    <location>
        <begin position="158"/>
        <end position="266"/>
    </location>
</feature>
<name>A0A5M8PN77_9LECA</name>
<dbReference type="InterPro" id="IPR050454">
    <property type="entry name" value="RTT106/SSRP1_HistChap/FACT"/>
</dbReference>
<dbReference type="Proteomes" id="UP000324767">
    <property type="component" value="Unassembled WGS sequence"/>
</dbReference>
<feature type="domain" description="Histone chaperone RTT106/FACT complex subunit SPT16-like middle" evidence="5">
    <location>
        <begin position="59"/>
        <end position="159"/>
    </location>
</feature>
<dbReference type="PANTHER" id="PTHR45849:SF3">
    <property type="entry name" value="HISTONE CHAPERONE RTT106"/>
    <property type="match status" value="1"/>
</dbReference>
<sequence length="266" mass="28797">MGVRARNAGGGLECGVLWEGIDHALCVPLPEKAQPQFAFVVFPVQTQGGGVGGAQAAEPMGFRGSKDGYLFFLRTGLLWGFKKPLFFFPFAVIDSVSYTSVLQRTFNLNVAVSSPPSSPSSTTASSSTTQDFEFSMLDQADFPSIDAYIRRHDLHDSSMAEQRRAKKLNINPTKEPNGHPAAGDGVGELEKAAREVQEMEEEEEEEEEDEEEDENFDPGSEGESEGSGSSDEEEGEGEGNRDREGADLVGEELGSEAEDVDEDGEE</sequence>
<comment type="caution">
    <text evidence="6">The sequence shown here is derived from an EMBL/GenBank/DDBJ whole genome shotgun (WGS) entry which is preliminary data.</text>
</comment>
<organism evidence="6 7">
    <name type="scientific">Lasallia pustulata</name>
    <dbReference type="NCBI Taxonomy" id="136370"/>
    <lineage>
        <taxon>Eukaryota</taxon>
        <taxon>Fungi</taxon>
        <taxon>Dikarya</taxon>
        <taxon>Ascomycota</taxon>
        <taxon>Pezizomycotina</taxon>
        <taxon>Lecanoromycetes</taxon>
        <taxon>OSLEUM clade</taxon>
        <taxon>Umbilicariomycetidae</taxon>
        <taxon>Umbilicariales</taxon>
        <taxon>Umbilicariaceae</taxon>
        <taxon>Lasallia</taxon>
    </lineage>
</organism>
<dbReference type="Gene3D" id="2.30.29.30">
    <property type="entry name" value="Pleckstrin-homology domain (PH domain)/Phosphotyrosine-binding domain (PTB)"/>
    <property type="match status" value="1"/>
</dbReference>
<dbReference type="GO" id="GO:0042393">
    <property type="term" value="F:histone binding"/>
    <property type="evidence" value="ECO:0007669"/>
    <property type="project" value="TreeGrafter"/>
</dbReference>
<dbReference type="EMBL" id="VXIT01000009">
    <property type="protein sequence ID" value="KAA6410433.1"/>
    <property type="molecule type" value="Genomic_DNA"/>
</dbReference>
<comment type="function">
    <text evidence="2">Histones H3 and H4 chaperone involved in the nucleosome formation and heterochromatin silencing. Required for the deposition of H3K56ac-carrying H3-H4 complex onto newly-replicated DNA. Plays a role in the transcriptional regulation of the cell-cycle dependent histone genes by creating a repressive structure at the core histone gene promoter.</text>
</comment>
<dbReference type="SMART" id="SM01287">
    <property type="entry name" value="Rtt106"/>
    <property type="match status" value="1"/>
</dbReference>
<evidence type="ECO:0000256" key="1">
    <source>
        <dbReference type="ARBA" id="ARBA00006159"/>
    </source>
</evidence>
<dbReference type="Pfam" id="PF08512">
    <property type="entry name" value="Rttp106-like_middle"/>
    <property type="match status" value="1"/>
</dbReference>
<dbReference type="GO" id="GO:0031491">
    <property type="term" value="F:nucleosome binding"/>
    <property type="evidence" value="ECO:0007669"/>
    <property type="project" value="TreeGrafter"/>
</dbReference>
<evidence type="ECO:0000259" key="5">
    <source>
        <dbReference type="SMART" id="SM01287"/>
    </source>
</evidence>
<evidence type="ECO:0000313" key="6">
    <source>
        <dbReference type="EMBL" id="KAA6410433.1"/>
    </source>
</evidence>
<feature type="compositionally biased region" description="Basic and acidic residues" evidence="4">
    <location>
        <begin position="188"/>
        <end position="197"/>
    </location>
</feature>
<reference evidence="6 7" key="1">
    <citation type="submission" date="2019-09" db="EMBL/GenBank/DDBJ databases">
        <title>The hologenome of the rock-dwelling lichen Lasallia pustulata.</title>
        <authorList>
            <person name="Greshake Tzovaras B."/>
            <person name="Segers F."/>
            <person name="Bicker A."/>
            <person name="Dal Grande F."/>
            <person name="Otte J."/>
            <person name="Hankeln T."/>
            <person name="Schmitt I."/>
            <person name="Ebersberger I."/>
        </authorList>
    </citation>
    <scope>NUCLEOTIDE SEQUENCE [LARGE SCALE GENOMIC DNA]</scope>
    <source>
        <strain evidence="6">A1-1</strain>
    </source>
</reference>
<evidence type="ECO:0000256" key="2">
    <source>
        <dbReference type="ARBA" id="ARBA00037550"/>
    </source>
</evidence>
<evidence type="ECO:0000256" key="3">
    <source>
        <dbReference type="ARBA" id="ARBA00038654"/>
    </source>
</evidence>
<protein>
    <recommendedName>
        <fullName evidence="5">Histone chaperone RTT106/FACT complex subunit SPT16-like middle domain-containing protein</fullName>
    </recommendedName>
</protein>